<gene>
    <name evidence="12" type="ORF">NAPIS_ORF00840</name>
    <name evidence="11" type="ORF">NAPIS_ORF02274</name>
</gene>
<reference evidence="11" key="1">
    <citation type="submission" date="2012-12" db="EMBL/GenBank/DDBJ databases">
        <authorList>
            <person name="Chen Y.P."/>
            <person name="Pettis J.S."/>
            <person name="Zhao Y."/>
            <person name="Liu X."/>
            <person name="Tallon L.J."/>
            <person name="Sadzewicz L.D."/>
            <person name="Li R."/>
            <person name="Zheng H."/>
            <person name="Huang S."/>
            <person name="Zhang X."/>
            <person name="Hamilton M.C."/>
            <person name="Pernal S.F."/>
            <person name="Melathopoulos A.P."/>
            <person name="Yan X."/>
            <person name="Evans J.D."/>
        </authorList>
    </citation>
    <scope>NUCLEOTIDE SEQUENCE</scope>
    <source>
        <strain evidence="11">BRL 01</strain>
    </source>
</reference>
<dbReference type="InterPro" id="IPR000751">
    <property type="entry name" value="MPI_Phosphatase"/>
</dbReference>
<evidence type="ECO:0000313" key="11">
    <source>
        <dbReference type="EMBL" id="EQB60163.1"/>
    </source>
</evidence>
<comment type="similarity">
    <text evidence="1">Belongs to the MPI phosphatase family.</text>
</comment>
<protein>
    <recommendedName>
        <fullName evidence="9">M-phase inducer phosphatase</fullName>
        <ecNumber evidence="2">3.1.3.48</ecNumber>
    </recommendedName>
</protein>
<keyword evidence="3" id="KW-0132">Cell division</keyword>
<evidence type="ECO:0000256" key="6">
    <source>
        <dbReference type="ARBA" id="ARBA00022912"/>
    </source>
</evidence>
<dbReference type="OrthoDB" id="26523at2759"/>
<sequence length="239" mass="27716">MCPESSNSSSLLSSENDFYENKNEKPFVTNFELSSDEVINCGIDVDPFVENNEKFNKQKERGWLVFRNCNFKKAISLPLVSRRRINNFYEDFNNGEIHSIPTLGIGRSDSLQRISADVLCDLLLGKYNISFRIIDCRFSYEYEGGHIKNAINISNIQKAKILFKKPKALIFHCEYSSVRAPKLAHFVRNIDRKSNVYPKLTLPEIYILDGGYKEFYRKYSYMCTPQGYVSMGDVNYKIK</sequence>
<accession>T0L645</accession>
<comment type="catalytic activity">
    <reaction evidence="8">
        <text>O-phospho-L-tyrosyl-[protein] + H2O = L-tyrosyl-[protein] + phosphate</text>
        <dbReference type="Rhea" id="RHEA:10684"/>
        <dbReference type="Rhea" id="RHEA-COMP:10136"/>
        <dbReference type="Rhea" id="RHEA-COMP:20101"/>
        <dbReference type="ChEBI" id="CHEBI:15377"/>
        <dbReference type="ChEBI" id="CHEBI:43474"/>
        <dbReference type="ChEBI" id="CHEBI:46858"/>
        <dbReference type="ChEBI" id="CHEBI:61978"/>
        <dbReference type="EC" id="3.1.3.48"/>
    </reaction>
</comment>
<dbReference type="SMART" id="SM00450">
    <property type="entry name" value="RHOD"/>
    <property type="match status" value="1"/>
</dbReference>
<evidence type="ECO:0000256" key="7">
    <source>
        <dbReference type="ARBA" id="ARBA00023306"/>
    </source>
</evidence>
<evidence type="ECO:0000259" key="10">
    <source>
        <dbReference type="PROSITE" id="PS50206"/>
    </source>
</evidence>
<dbReference type="AlphaFoldDB" id="T0L645"/>
<dbReference type="InterPro" id="IPR001763">
    <property type="entry name" value="Rhodanese-like_dom"/>
</dbReference>
<dbReference type="VEuPathDB" id="MicrosporidiaDB:NAPIS_ORF02274"/>
<dbReference type="Proteomes" id="UP000053780">
    <property type="component" value="Unassembled WGS sequence"/>
</dbReference>
<evidence type="ECO:0000256" key="2">
    <source>
        <dbReference type="ARBA" id="ARBA00013064"/>
    </source>
</evidence>
<evidence type="ECO:0000313" key="12">
    <source>
        <dbReference type="EMBL" id="EQB61592.1"/>
    </source>
</evidence>
<evidence type="ECO:0000256" key="1">
    <source>
        <dbReference type="ARBA" id="ARBA00011065"/>
    </source>
</evidence>
<keyword evidence="13" id="KW-1185">Reference proteome</keyword>
<keyword evidence="7" id="KW-0131">Cell cycle</keyword>
<evidence type="ECO:0000256" key="9">
    <source>
        <dbReference type="ARBA" id="ARBA00067190"/>
    </source>
</evidence>
<dbReference type="EMBL" id="KE647119">
    <property type="protein sequence ID" value="EQB61592.1"/>
    <property type="molecule type" value="Genomic_DNA"/>
</dbReference>
<dbReference type="GO" id="GO:0010971">
    <property type="term" value="P:positive regulation of G2/M transition of mitotic cell cycle"/>
    <property type="evidence" value="ECO:0007669"/>
    <property type="project" value="TreeGrafter"/>
</dbReference>
<dbReference type="Gene3D" id="3.40.250.10">
    <property type="entry name" value="Rhodanese-like domain"/>
    <property type="match status" value="1"/>
</dbReference>
<dbReference type="GO" id="GO:0005634">
    <property type="term" value="C:nucleus"/>
    <property type="evidence" value="ECO:0007669"/>
    <property type="project" value="TreeGrafter"/>
</dbReference>
<dbReference type="GO" id="GO:0004725">
    <property type="term" value="F:protein tyrosine phosphatase activity"/>
    <property type="evidence" value="ECO:0007669"/>
    <property type="project" value="UniProtKB-EC"/>
</dbReference>
<dbReference type="GO" id="GO:0110032">
    <property type="term" value="P:positive regulation of G2/MI transition of meiotic cell cycle"/>
    <property type="evidence" value="ECO:0007669"/>
    <property type="project" value="TreeGrafter"/>
</dbReference>
<evidence type="ECO:0000313" key="13">
    <source>
        <dbReference type="Proteomes" id="UP000053780"/>
    </source>
</evidence>
<keyword evidence="4" id="KW-0498">Mitosis</keyword>
<organism evidence="11 13">
    <name type="scientific">Vairimorpha apis BRL 01</name>
    <dbReference type="NCBI Taxonomy" id="1037528"/>
    <lineage>
        <taxon>Eukaryota</taxon>
        <taxon>Fungi</taxon>
        <taxon>Fungi incertae sedis</taxon>
        <taxon>Microsporidia</taxon>
        <taxon>Nosematidae</taxon>
        <taxon>Vairimorpha</taxon>
    </lineage>
</organism>
<proteinExistence type="inferred from homology"/>
<dbReference type="PANTHER" id="PTHR10828:SF17">
    <property type="entry name" value="PROTEIN-TYROSINE-PHOSPHATASE"/>
    <property type="match status" value="1"/>
</dbReference>
<dbReference type="GO" id="GO:0000086">
    <property type="term" value="P:G2/M transition of mitotic cell cycle"/>
    <property type="evidence" value="ECO:0007669"/>
    <property type="project" value="TreeGrafter"/>
</dbReference>
<evidence type="ECO:0000256" key="8">
    <source>
        <dbReference type="ARBA" id="ARBA00051722"/>
    </source>
</evidence>
<dbReference type="VEuPathDB" id="MicrosporidiaDB:NAPIS_ORF00840"/>
<dbReference type="InterPro" id="IPR036873">
    <property type="entry name" value="Rhodanese-like_dom_sf"/>
</dbReference>
<keyword evidence="6" id="KW-0904">Protein phosphatase</keyword>
<evidence type="ECO:0000256" key="5">
    <source>
        <dbReference type="ARBA" id="ARBA00022801"/>
    </source>
</evidence>
<dbReference type="GO" id="GO:0051301">
    <property type="term" value="P:cell division"/>
    <property type="evidence" value="ECO:0007669"/>
    <property type="project" value="UniProtKB-KW"/>
</dbReference>
<dbReference type="FunFam" id="3.40.250.10:FF:000021">
    <property type="entry name" value="M-phase inducer phosphatase cdc-25.2"/>
    <property type="match status" value="1"/>
</dbReference>
<keyword evidence="5" id="KW-0378">Hydrolase</keyword>
<dbReference type="SUPFAM" id="SSF52821">
    <property type="entry name" value="Rhodanese/Cell cycle control phosphatase"/>
    <property type="match status" value="1"/>
</dbReference>
<dbReference type="EMBL" id="KE647323">
    <property type="protein sequence ID" value="EQB60163.1"/>
    <property type="molecule type" value="Genomic_DNA"/>
</dbReference>
<evidence type="ECO:0000256" key="4">
    <source>
        <dbReference type="ARBA" id="ARBA00022776"/>
    </source>
</evidence>
<dbReference type="HOGENOM" id="CLU_014464_2_0_1"/>
<name>T0L645_9MICR</name>
<dbReference type="PANTHER" id="PTHR10828">
    <property type="entry name" value="M-PHASE INDUCER PHOSPHATASE DUAL SPECIFICITY PHOSPHATASE CDC25"/>
    <property type="match status" value="1"/>
</dbReference>
<dbReference type="Pfam" id="PF00581">
    <property type="entry name" value="Rhodanese"/>
    <property type="match status" value="1"/>
</dbReference>
<dbReference type="PROSITE" id="PS50206">
    <property type="entry name" value="RHODANESE_3"/>
    <property type="match status" value="1"/>
</dbReference>
<feature type="domain" description="Rhodanese" evidence="10">
    <location>
        <begin position="131"/>
        <end position="224"/>
    </location>
</feature>
<reference evidence="11 13" key="2">
    <citation type="journal article" date="2013" name="BMC Genomics">
        <title>Genome sequencing and comparative genomics of honey bee microsporidia, Nosema apis reveal novel insights into host-parasite interactions.</title>
        <authorList>
            <person name="Chen Yp."/>
            <person name="Pettis J.S."/>
            <person name="Zhao Y."/>
            <person name="Liu X."/>
            <person name="Tallon L.J."/>
            <person name="Sadzewicz L.D."/>
            <person name="Li R."/>
            <person name="Zheng H."/>
            <person name="Huang S."/>
            <person name="Zhang X."/>
            <person name="Hamilton M.C."/>
            <person name="Pernal S.F."/>
            <person name="Melathopoulos A.P."/>
            <person name="Yan X."/>
            <person name="Evans J.D."/>
        </authorList>
    </citation>
    <scope>NUCLEOTIDE SEQUENCE [LARGE SCALE GENOMIC DNA]</scope>
    <source>
        <strain evidence="11 13">BRL 01</strain>
    </source>
</reference>
<dbReference type="GO" id="GO:0005737">
    <property type="term" value="C:cytoplasm"/>
    <property type="evidence" value="ECO:0007669"/>
    <property type="project" value="TreeGrafter"/>
</dbReference>
<dbReference type="EC" id="3.1.3.48" evidence="2"/>
<evidence type="ECO:0000256" key="3">
    <source>
        <dbReference type="ARBA" id="ARBA00022618"/>
    </source>
</evidence>
<dbReference type="PRINTS" id="PR00716">
    <property type="entry name" value="MPIPHPHTASE"/>
</dbReference>